<accession>A0ABU7LRU6</accession>
<evidence type="ECO:0000313" key="3">
    <source>
        <dbReference type="Proteomes" id="UP001354971"/>
    </source>
</evidence>
<feature type="domain" description="VOC" evidence="1">
    <location>
        <begin position="7"/>
        <end position="134"/>
    </location>
</feature>
<proteinExistence type="predicted"/>
<evidence type="ECO:0000259" key="1">
    <source>
        <dbReference type="PROSITE" id="PS51819"/>
    </source>
</evidence>
<comment type="caution">
    <text evidence="2">The sequence shown here is derived from an EMBL/GenBank/DDBJ whole genome shotgun (WGS) entry which is preliminary data.</text>
</comment>
<dbReference type="CDD" id="cd08357">
    <property type="entry name" value="VOC_like"/>
    <property type="match status" value="1"/>
</dbReference>
<organism evidence="2 3">
    <name type="scientific">Hyphobacterium lacteum</name>
    <dbReference type="NCBI Taxonomy" id="3116575"/>
    <lineage>
        <taxon>Bacteria</taxon>
        <taxon>Pseudomonadati</taxon>
        <taxon>Pseudomonadota</taxon>
        <taxon>Alphaproteobacteria</taxon>
        <taxon>Maricaulales</taxon>
        <taxon>Maricaulaceae</taxon>
        <taxon>Hyphobacterium</taxon>
    </lineage>
</organism>
<dbReference type="RefSeq" id="WP_330199302.1">
    <property type="nucleotide sequence ID" value="NZ_JAZDRP010000005.1"/>
</dbReference>
<dbReference type="PANTHER" id="PTHR39434">
    <property type="match status" value="1"/>
</dbReference>
<sequence>MTQAARPRFHLAFPVHDLEAARQFYGGLLGCPEGREDPGHWIDFDLFGHQVVAHYAPEECSGAIANDVDGKKVPVRHFGLLMQWDDWEDLANRLQAEGADFLIDPYVRFAGKPGEQGTFFVIDPSGNALEFKTFRDDSQIFAR</sequence>
<dbReference type="InterPro" id="IPR029068">
    <property type="entry name" value="Glyas_Bleomycin-R_OHBP_Dase"/>
</dbReference>
<reference evidence="2 3" key="1">
    <citation type="submission" date="2024-01" db="EMBL/GenBank/DDBJ databases">
        <title>Hyphobacterium bacterium isolated from marine sediment.</title>
        <authorList>
            <person name="Zhao S."/>
        </authorList>
    </citation>
    <scope>NUCLEOTIDE SEQUENCE [LARGE SCALE GENOMIC DNA]</scope>
    <source>
        <strain evidence="3">HN65</strain>
    </source>
</reference>
<protein>
    <submittedName>
        <fullName evidence="2">VOC family protein</fullName>
    </submittedName>
</protein>
<gene>
    <name evidence="2" type="ORF">V0U79_09695</name>
</gene>
<dbReference type="InterPro" id="IPR004360">
    <property type="entry name" value="Glyas_Fos-R_dOase_dom"/>
</dbReference>
<dbReference type="PANTHER" id="PTHR39434:SF1">
    <property type="entry name" value="VOC DOMAIN-CONTAINING PROTEIN"/>
    <property type="match status" value="1"/>
</dbReference>
<dbReference type="Gene3D" id="3.10.180.10">
    <property type="entry name" value="2,3-Dihydroxybiphenyl 1,2-Dioxygenase, domain 1"/>
    <property type="match status" value="1"/>
</dbReference>
<name>A0ABU7LRU6_9PROT</name>
<dbReference type="PROSITE" id="PS51819">
    <property type="entry name" value="VOC"/>
    <property type="match status" value="1"/>
</dbReference>
<keyword evidence="3" id="KW-1185">Reference proteome</keyword>
<dbReference type="Pfam" id="PF00903">
    <property type="entry name" value="Glyoxalase"/>
    <property type="match status" value="1"/>
</dbReference>
<evidence type="ECO:0000313" key="2">
    <source>
        <dbReference type="EMBL" id="MEE2526640.1"/>
    </source>
</evidence>
<dbReference type="SUPFAM" id="SSF54593">
    <property type="entry name" value="Glyoxalase/Bleomycin resistance protein/Dihydroxybiphenyl dioxygenase"/>
    <property type="match status" value="1"/>
</dbReference>
<dbReference type="EMBL" id="JAZDRP010000005">
    <property type="protein sequence ID" value="MEE2526640.1"/>
    <property type="molecule type" value="Genomic_DNA"/>
</dbReference>
<dbReference type="InterPro" id="IPR037523">
    <property type="entry name" value="VOC_core"/>
</dbReference>
<dbReference type="Proteomes" id="UP001354971">
    <property type="component" value="Unassembled WGS sequence"/>
</dbReference>